<feature type="domain" description="Amidohydrolase-related" evidence="5">
    <location>
        <begin position="55"/>
        <end position="434"/>
    </location>
</feature>
<keyword evidence="7" id="KW-1185">Reference proteome</keyword>
<dbReference type="InterPro" id="IPR010252">
    <property type="entry name" value="HutF"/>
</dbReference>
<dbReference type="AlphaFoldDB" id="A0A4R6M5C9"/>
<keyword evidence="3" id="KW-0378">Hydrolase</keyword>
<dbReference type="GO" id="GO:0005829">
    <property type="term" value="C:cytosol"/>
    <property type="evidence" value="ECO:0007669"/>
    <property type="project" value="TreeGrafter"/>
</dbReference>
<evidence type="ECO:0000256" key="3">
    <source>
        <dbReference type="ARBA" id="ARBA00022801"/>
    </source>
</evidence>
<dbReference type="OrthoDB" id="9796020at2"/>
<dbReference type="GO" id="GO:0046872">
    <property type="term" value="F:metal ion binding"/>
    <property type="evidence" value="ECO:0007669"/>
    <property type="project" value="UniProtKB-KW"/>
</dbReference>
<organism evidence="6 7">
    <name type="scientific">Marinomonas balearica</name>
    <dbReference type="NCBI Taxonomy" id="491947"/>
    <lineage>
        <taxon>Bacteria</taxon>
        <taxon>Pseudomonadati</taxon>
        <taxon>Pseudomonadota</taxon>
        <taxon>Gammaproteobacteria</taxon>
        <taxon>Oceanospirillales</taxon>
        <taxon>Oceanospirillaceae</taxon>
        <taxon>Marinomonas</taxon>
    </lineage>
</organism>
<evidence type="ECO:0000256" key="4">
    <source>
        <dbReference type="ARBA" id="ARBA00022833"/>
    </source>
</evidence>
<dbReference type="GO" id="GO:0019239">
    <property type="term" value="F:deaminase activity"/>
    <property type="evidence" value="ECO:0007669"/>
    <property type="project" value="TreeGrafter"/>
</dbReference>
<dbReference type="Gene3D" id="2.30.40.10">
    <property type="entry name" value="Urease, subunit C, domain 1"/>
    <property type="match status" value="1"/>
</dbReference>
<gene>
    <name evidence="6" type="ORF">DFP79_3343</name>
</gene>
<dbReference type="NCBIfam" id="TIGR02022">
    <property type="entry name" value="hutF"/>
    <property type="match status" value="1"/>
</dbReference>
<evidence type="ECO:0000313" key="6">
    <source>
        <dbReference type="EMBL" id="TDO95975.1"/>
    </source>
</evidence>
<dbReference type="InterPro" id="IPR051607">
    <property type="entry name" value="Metallo-dep_hydrolases"/>
</dbReference>
<dbReference type="Gene3D" id="3.20.20.140">
    <property type="entry name" value="Metal-dependent hydrolases"/>
    <property type="match status" value="1"/>
</dbReference>
<evidence type="ECO:0000313" key="7">
    <source>
        <dbReference type="Proteomes" id="UP000294656"/>
    </source>
</evidence>
<keyword evidence="4" id="KW-0862">Zinc</keyword>
<dbReference type="EMBL" id="SNXC01000015">
    <property type="protein sequence ID" value="TDO95975.1"/>
    <property type="molecule type" value="Genomic_DNA"/>
</dbReference>
<dbReference type="InterPro" id="IPR011059">
    <property type="entry name" value="Metal-dep_hydrolase_composite"/>
</dbReference>
<evidence type="ECO:0000259" key="5">
    <source>
        <dbReference type="Pfam" id="PF01979"/>
    </source>
</evidence>
<comment type="caution">
    <text evidence="6">The sequence shown here is derived from an EMBL/GenBank/DDBJ whole genome shotgun (WGS) entry which is preliminary data.</text>
</comment>
<accession>A0A4R6M5C9</accession>
<dbReference type="InterPro" id="IPR006680">
    <property type="entry name" value="Amidohydro-rel"/>
</dbReference>
<dbReference type="PANTHER" id="PTHR11271:SF48">
    <property type="entry name" value="AMIDOHYDROLASE-RELATED DOMAIN-CONTAINING PROTEIN"/>
    <property type="match status" value="1"/>
</dbReference>
<dbReference type="PANTHER" id="PTHR11271">
    <property type="entry name" value="GUANINE DEAMINASE"/>
    <property type="match status" value="1"/>
</dbReference>
<comment type="cofactor">
    <cofactor evidence="1">
        <name>Zn(2+)</name>
        <dbReference type="ChEBI" id="CHEBI:29105"/>
    </cofactor>
</comment>
<sequence length="460" mass="51777">MTQFFAKRAYVSVCNTHAVYQWKNDVVFTVEQGQISAIETDAERTSEMQVLDGPVLPTVSNVHSHAFQRLMAGMAEVALNPEDSFWSWRDVMYKTVSSLLPEEMEVIASKLYIELLKGGFTQVGEFHYVHNQPDGNAYPESTCLGDAILRAGDRTKMGVTLLPALYQYAGFGEQPPNDGQVRFTQSTNDYIEQYRAYQQRIHKSDRHHLGICFHSLRATNFNEMKQVLDSLECGQPIHIHIAEQTKEVEDCLTYSEHRPVEWLLSEFDLNAQWCLIHATHLNHSEVEGIAKSGASVGICTTTEANLGDGFFPAIEYEAAGGVWGVGSDSHVSTSLQEELRWLEYGQRLQHQKRNRLYGERQPYIADHLFAMSKRGGDQACGVQTGLSIGARADFMVWSTAEPFVSASQSKDLLNRWLFGLSSNVIKDVYVAGECVIDNYQHELDGRINDAFNEIVAKRFG</sequence>
<dbReference type="RefSeq" id="WP_133505033.1">
    <property type="nucleotide sequence ID" value="NZ_SNXC01000015.1"/>
</dbReference>
<evidence type="ECO:0000256" key="2">
    <source>
        <dbReference type="ARBA" id="ARBA00022723"/>
    </source>
</evidence>
<dbReference type="Pfam" id="PF01979">
    <property type="entry name" value="Amidohydro_1"/>
    <property type="match status" value="1"/>
</dbReference>
<keyword evidence="2" id="KW-0479">Metal-binding</keyword>
<dbReference type="Proteomes" id="UP000294656">
    <property type="component" value="Unassembled WGS sequence"/>
</dbReference>
<dbReference type="SUPFAM" id="SSF51556">
    <property type="entry name" value="Metallo-dependent hydrolases"/>
    <property type="match status" value="1"/>
</dbReference>
<protein>
    <submittedName>
        <fullName evidence="6">Formimidoylglutamate deiminase</fullName>
    </submittedName>
</protein>
<name>A0A4R6M5C9_9GAMM</name>
<dbReference type="NCBIfam" id="NF006684">
    <property type="entry name" value="PRK09229.1-5"/>
    <property type="match status" value="1"/>
</dbReference>
<evidence type="ECO:0000256" key="1">
    <source>
        <dbReference type="ARBA" id="ARBA00001947"/>
    </source>
</evidence>
<dbReference type="InterPro" id="IPR032466">
    <property type="entry name" value="Metal_Hydrolase"/>
</dbReference>
<proteinExistence type="predicted"/>
<reference evidence="6 7" key="1">
    <citation type="submission" date="2019-03" db="EMBL/GenBank/DDBJ databases">
        <title>Genomic Encyclopedia of Type Strains, Phase III (KMG-III): the genomes of soil and plant-associated and newly described type strains.</title>
        <authorList>
            <person name="Whitman W."/>
        </authorList>
    </citation>
    <scope>NUCLEOTIDE SEQUENCE [LARGE SCALE GENOMIC DNA]</scope>
    <source>
        <strain evidence="6 7">CECT 7378</strain>
    </source>
</reference>